<evidence type="ECO:0000313" key="2">
    <source>
        <dbReference type="EMBL" id="PZP41936.1"/>
    </source>
</evidence>
<name>A0A2W5G8U1_9SPHI</name>
<dbReference type="AlphaFoldDB" id="A0A2W5G8U1"/>
<protein>
    <recommendedName>
        <fullName evidence="1">DUF6089 domain-containing protein</fullName>
    </recommendedName>
</protein>
<gene>
    <name evidence="2" type="ORF">DI598_17600</name>
</gene>
<evidence type="ECO:0000313" key="3">
    <source>
        <dbReference type="Proteomes" id="UP000249645"/>
    </source>
</evidence>
<dbReference type="Gene3D" id="2.40.160.20">
    <property type="match status" value="1"/>
</dbReference>
<dbReference type="InterPro" id="IPR045743">
    <property type="entry name" value="DUF6089"/>
</dbReference>
<dbReference type="Pfam" id="PF19573">
    <property type="entry name" value="DUF6089"/>
    <property type="match status" value="1"/>
</dbReference>
<dbReference type="InterPro" id="IPR011250">
    <property type="entry name" value="OMP/PagP_B-barrel"/>
</dbReference>
<dbReference type="Proteomes" id="UP000249645">
    <property type="component" value="Unassembled WGS sequence"/>
</dbReference>
<dbReference type="EMBL" id="QFOI01000472">
    <property type="protein sequence ID" value="PZP41936.1"/>
    <property type="molecule type" value="Genomic_DNA"/>
</dbReference>
<reference evidence="2 3" key="1">
    <citation type="submission" date="2017-11" db="EMBL/GenBank/DDBJ databases">
        <title>Infants hospitalized years apart are colonized by the same room-sourced microbial strains.</title>
        <authorList>
            <person name="Brooks B."/>
            <person name="Olm M.R."/>
            <person name="Firek B.A."/>
            <person name="Baker R."/>
            <person name="Thomas B.C."/>
            <person name="Morowitz M.J."/>
            <person name="Banfield J.F."/>
        </authorList>
    </citation>
    <scope>NUCLEOTIDE SEQUENCE [LARGE SCALE GENOMIC DNA]</scope>
    <source>
        <strain evidence="2">S2_009_000_R2_76</strain>
    </source>
</reference>
<accession>A0A2W5G8U1</accession>
<sequence>MLVLKNKFALRFLFFLFTIVISSGLFAQSFLERSHIGIGIGAMKYRGNIADPYTKFAFQGNYTYELTDHFSLRGQLFFGSIGASDASWPVGANSLYTRPHPFHSRIQEASILVEYNLLNMNQDSRWTPYVFAGVGYFHYTPYHTEYDQSTNRFYDVVYYATDKRNKLNIPFGGGIKYGLTNNIRLSLEANVRYTTTNDLDGYNVPNESKDFYYSGTLGISFRLGGDYSKKRGGKASRYNSKDCPPVY</sequence>
<evidence type="ECO:0000259" key="1">
    <source>
        <dbReference type="Pfam" id="PF19573"/>
    </source>
</evidence>
<organism evidence="2 3">
    <name type="scientific">Pseudopedobacter saltans</name>
    <dbReference type="NCBI Taxonomy" id="151895"/>
    <lineage>
        <taxon>Bacteria</taxon>
        <taxon>Pseudomonadati</taxon>
        <taxon>Bacteroidota</taxon>
        <taxon>Sphingobacteriia</taxon>
        <taxon>Sphingobacteriales</taxon>
        <taxon>Sphingobacteriaceae</taxon>
        <taxon>Pseudopedobacter</taxon>
    </lineage>
</organism>
<comment type="caution">
    <text evidence="2">The sequence shown here is derived from an EMBL/GenBank/DDBJ whole genome shotgun (WGS) entry which is preliminary data.</text>
</comment>
<feature type="domain" description="DUF6089" evidence="1">
    <location>
        <begin position="11"/>
        <end position="209"/>
    </location>
</feature>
<proteinExistence type="predicted"/>
<dbReference type="SUPFAM" id="SSF56925">
    <property type="entry name" value="OMPA-like"/>
    <property type="match status" value="1"/>
</dbReference>